<protein>
    <recommendedName>
        <fullName evidence="11">8-oxo-dGTP diphosphatase</fullName>
        <ecNumber evidence="11">3.6.1.55</ecNumber>
    </recommendedName>
</protein>
<comment type="catalytic activity">
    <reaction evidence="10">
        <text>8-oxo-dGTP + H2O = 8-oxo-dGMP + diphosphate + H(+)</text>
        <dbReference type="Rhea" id="RHEA:31575"/>
        <dbReference type="ChEBI" id="CHEBI:15377"/>
        <dbReference type="ChEBI" id="CHEBI:15378"/>
        <dbReference type="ChEBI" id="CHEBI:33019"/>
        <dbReference type="ChEBI" id="CHEBI:63224"/>
        <dbReference type="ChEBI" id="CHEBI:77896"/>
        <dbReference type="EC" id="3.6.1.55"/>
    </reaction>
</comment>
<dbReference type="PANTHER" id="PTHR47707:SF1">
    <property type="entry name" value="NUDIX HYDROLASE FAMILY PROTEIN"/>
    <property type="match status" value="1"/>
</dbReference>
<name>A0ABY3PEZ1_9STAP</name>
<dbReference type="Pfam" id="PF00293">
    <property type="entry name" value="NUDIX"/>
    <property type="match status" value="1"/>
</dbReference>
<evidence type="ECO:0000256" key="5">
    <source>
        <dbReference type="ARBA" id="ARBA00022723"/>
    </source>
</evidence>
<evidence type="ECO:0000259" key="12">
    <source>
        <dbReference type="PROSITE" id="PS51462"/>
    </source>
</evidence>
<evidence type="ECO:0000256" key="2">
    <source>
        <dbReference type="ARBA" id="ARBA00005582"/>
    </source>
</evidence>
<feature type="domain" description="Nudix hydrolase" evidence="12">
    <location>
        <begin position="8"/>
        <end position="150"/>
    </location>
</feature>
<organism evidence="13 14">
    <name type="scientific">Staphylococcus ratti</name>
    <dbReference type="NCBI Taxonomy" id="2892440"/>
    <lineage>
        <taxon>Bacteria</taxon>
        <taxon>Bacillati</taxon>
        <taxon>Bacillota</taxon>
        <taxon>Bacilli</taxon>
        <taxon>Bacillales</taxon>
        <taxon>Staphylococcaceae</taxon>
        <taxon>Staphylococcus</taxon>
    </lineage>
</organism>
<gene>
    <name evidence="13" type="primary">ytkD</name>
    <name evidence="13" type="ORF">LN051_04555</name>
</gene>
<keyword evidence="4" id="KW-0235">DNA replication</keyword>
<evidence type="ECO:0000256" key="1">
    <source>
        <dbReference type="ARBA" id="ARBA00001946"/>
    </source>
</evidence>
<dbReference type="Proteomes" id="UP001197626">
    <property type="component" value="Chromosome"/>
</dbReference>
<evidence type="ECO:0000256" key="7">
    <source>
        <dbReference type="ARBA" id="ARBA00022801"/>
    </source>
</evidence>
<dbReference type="NCBIfam" id="TIGR02705">
    <property type="entry name" value="nudix_YtkD"/>
    <property type="match status" value="1"/>
</dbReference>
<dbReference type="SUPFAM" id="SSF55811">
    <property type="entry name" value="Nudix"/>
    <property type="match status" value="1"/>
</dbReference>
<dbReference type="RefSeq" id="WP_229293372.1">
    <property type="nucleotide sequence ID" value="NZ_CP086654.1"/>
</dbReference>
<keyword evidence="14" id="KW-1185">Reference proteome</keyword>
<dbReference type="InterPro" id="IPR014078">
    <property type="entry name" value="Nudix_YtkD"/>
</dbReference>
<evidence type="ECO:0000313" key="14">
    <source>
        <dbReference type="Proteomes" id="UP001197626"/>
    </source>
</evidence>
<keyword evidence="9" id="KW-0234">DNA repair</keyword>
<evidence type="ECO:0000256" key="4">
    <source>
        <dbReference type="ARBA" id="ARBA00022705"/>
    </source>
</evidence>
<proteinExistence type="inferred from homology"/>
<evidence type="ECO:0000256" key="10">
    <source>
        <dbReference type="ARBA" id="ARBA00035861"/>
    </source>
</evidence>
<dbReference type="InterPro" id="IPR047127">
    <property type="entry name" value="MutT-like"/>
</dbReference>
<dbReference type="InterPro" id="IPR000086">
    <property type="entry name" value="NUDIX_hydrolase_dom"/>
</dbReference>
<keyword evidence="6" id="KW-0227">DNA damage</keyword>
<keyword evidence="7" id="KW-0378">Hydrolase</keyword>
<keyword evidence="5" id="KW-0479">Metal-binding</keyword>
<evidence type="ECO:0000256" key="3">
    <source>
        <dbReference type="ARBA" id="ARBA00022457"/>
    </source>
</evidence>
<dbReference type="PROSITE" id="PS51462">
    <property type="entry name" value="NUDIX"/>
    <property type="match status" value="1"/>
</dbReference>
<accession>A0ABY3PEZ1</accession>
<evidence type="ECO:0000313" key="13">
    <source>
        <dbReference type="EMBL" id="UEX90892.1"/>
    </source>
</evidence>
<sequence>MEFIDQKNQHVTLRFCNANDEQSGDHVLGLAHYGSQLLFTKHRQRGIEFPGGKCEANETSEVALAREIYEETGGKIEAAYYIAQYTVTTQTRVFTKDVFVCYINEIEPKTDYMETDGPICFDSIDVIPSDEKSFLLEDEAILKCVERMYQLGFH</sequence>
<evidence type="ECO:0000256" key="8">
    <source>
        <dbReference type="ARBA" id="ARBA00022842"/>
    </source>
</evidence>
<comment type="similarity">
    <text evidence="2">Belongs to the Nudix hydrolase family.</text>
</comment>
<dbReference type="Gene3D" id="3.90.79.10">
    <property type="entry name" value="Nucleoside Triphosphate Pyrophosphohydrolase"/>
    <property type="match status" value="1"/>
</dbReference>
<keyword evidence="3" id="KW-0515">Mutator protein</keyword>
<evidence type="ECO:0000256" key="9">
    <source>
        <dbReference type="ARBA" id="ARBA00023204"/>
    </source>
</evidence>
<evidence type="ECO:0000256" key="11">
    <source>
        <dbReference type="ARBA" id="ARBA00038905"/>
    </source>
</evidence>
<keyword evidence="8" id="KW-0460">Magnesium</keyword>
<dbReference type="InterPro" id="IPR015797">
    <property type="entry name" value="NUDIX_hydrolase-like_dom_sf"/>
</dbReference>
<dbReference type="InterPro" id="IPR020084">
    <property type="entry name" value="NUDIX_hydrolase_CS"/>
</dbReference>
<dbReference type="PANTHER" id="PTHR47707">
    <property type="entry name" value="8-OXO-DGTP DIPHOSPHATASE"/>
    <property type="match status" value="1"/>
</dbReference>
<comment type="cofactor">
    <cofactor evidence="1">
        <name>Mg(2+)</name>
        <dbReference type="ChEBI" id="CHEBI:18420"/>
    </cofactor>
</comment>
<dbReference type="EMBL" id="CP086654">
    <property type="protein sequence ID" value="UEX90892.1"/>
    <property type="molecule type" value="Genomic_DNA"/>
</dbReference>
<evidence type="ECO:0000256" key="6">
    <source>
        <dbReference type="ARBA" id="ARBA00022763"/>
    </source>
</evidence>
<dbReference type="EC" id="3.6.1.55" evidence="11"/>
<dbReference type="PROSITE" id="PS00893">
    <property type="entry name" value="NUDIX_BOX"/>
    <property type="match status" value="1"/>
</dbReference>
<reference evidence="13 14" key="1">
    <citation type="journal article" date="2022" name="Pathogens">
        <title>Staphylococcus ratti sp. nov. Isolated from a Lab Rat.</title>
        <authorList>
            <person name="Kovarovic V."/>
            <person name="Sedlacek I."/>
            <person name="Petras P."/>
            <person name="Kralova S."/>
            <person name="Maslanova I."/>
            <person name="Svec P."/>
            <person name="Neumann-Schaal M."/>
            <person name="Botka T."/>
            <person name="Gelbicova T."/>
            <person name="Stankova E."/>
            <person name="Doskar J."/>
            <person name="Pantucek R."/>
        </authorList>
    </citation>
    <scope>NUCLEOTIDE SEQUENCE [LARGE SCALE GENOMIC DNA]</scope>
    <source>
        <strain evidence="13 14">CCM 9025</strain>
    </source>
</reference>